<proteinExistence type="predicted"/>
<dbReference type="PANTHER" id="PTHR45339">
    <property type="entry name" value="HYBRID SIGNAL TRANSDUCTION HISTIDINE KINASE J"/>
    <property type="match status" value="1"/>
</dbReference>
<dbReference type="SUPFAM" id="SSF58104">
    <property type="entry name" value="Methyl-accepting chemotaxis protein (MCP) signaling domain"/>
    <property type="match status" value="2"/>
</dbReference>
<keyword evidence="2" id="KW-0902">Two-component regulatory system</keyword>
<dbReference type="Proteomes" id="UP001220256">
    <property type="component" value="Unassembled WGS sequence"/>
</dbReference>
<feature type="domain" description="HAMP" evidence="4">
    <location>
        <begin position="469"/>
        <end position="505"/>
    </location>
</feature>
<comment type="caution">
    <text evidence="5">The sequence shown here is derived from an EMBL/GenBank/DDBJ whole genome shotgun (WGS) entry which is preliminary data.</text>
</comment>
<keyword evidence="5" id="KW-0418">Kinase</keyword>
<evidence type="ECO:0000256" key="2">
    <source>
        <dbReference type="ARBA" id="ARBA00023012"/>
    </source>
</evidence>
<dbReference type="SMART" id="SM00304">
    <property type="entry name" value="HAMP"/>
    <property type="match status" value="4"/>
</dbReference>
<accession>A0ABQ8WEK8</accession>
<feature type="region of interest" description="Disordered" evidence="3">
    <location>
        <begin position="76"/>
        <end position="149"/>
    </location>
</feature>
<dbReference type="GO" id="GO:0016301">
    <property type="term" value="F:kinase activity"/>
    <property type="evidence" value="ECO:0007669"/>
    <property type="project" value="UniProtKB-KW"/>
</dbReference>
<evidence type="ECO:0000256" key="1">
    <source>
        <dbReference type="ARBA" id="ARBA00022553"/>
    </source>
</evidence>
<evidence type="ECO:0000313" key="5">
    <source>
        <dbReference type="EMBL" id="KAJ5264835.1"/>
    </source>
</evidence>
<feature type="domain" description="HAMP" evidence="4">
    <location>
        <begin position="285"/>
        <end position="337"/>
    </location>
</feature>
<evidence type="ECO:0000259" key="4">
    <source>
        <dbReference type="PROSITE" id="PS50885"/>
    </source>
</evidence>
<feature type="compositionally biased region" description="Polar residues" evidence="3">
    <location>
        <begin position="85"/>
        <end position="95"/>
    </location>
</feature>
<dbReference type="Pfam" id="PF00672">
    <property type="entry name" value="HAMP"/>
    <property type="match status" value="1"/>
</dbReference>
<keyword evidence="5" id="KW-0808">Transferase</keyword>
<dbReference type="CDD" id="cd06225">
    <property type="entry name" value="HAMP"/>
    <property type="match status" value="2"/>
</dbReference>
<sequence>MAGADETLMAATAVLQSLARDEPTRGSVSPLFDCEFPATNGVKLSKLPGESSPAKIAFEAELEAVMRRVHHLEFQAVSHHKLPDNPQQTTPSAIGTNEKDPDSFQQKLNQPDRRQRTPSGPEEKFPYPPQPSVPVRGLDKDDTDVEDETGATRVVREEDISILRNHVQKQAVEIGFQKDIIAQKHQQANEAFQKALQEIGGIITQVANGDLSMKVQIHPLEMDPEIVTFKLTINTMMDQLQVFGSEVSRVAREVGTEGILGGQAQITGVDGIWKELTENVNIMAKNLTDQVREIAVVTTAVAHGDLSQKIESRAQGEIFELQQTINTMVDQLGTFATEVTRVARDVGTEGVLGGQAQIEGVQGMWNELTVNVNAMANNLTTQVRDLATVTKAVAKGDLTQKVQANCRGEIAELKNIINSMVDQLRQFAHEVTKIAKEVGTDGVLGGQATVNDVEGTWKDLTENVNRMANNLTTQVREIADVTTAVAKGDLTKKVTANVQGEMLDLKSTPSTAWWTVSTHLLSRLARSRVRSVPMVPWEVKLR</sequence>
<evidence type="ECO:0000256" key="3">
    <source>
        <dbReference type="SAM" id="MobiDB-lite"/>
    </source>
</evidence>
<keyword evidence="6" id="KW-1185">Reference proteome</keyword>
<protein>
    <submittedName>
        <fullName evidence="5">Histidine kinase osmosensor</fullName>
    </submittedName>
</protein>
<dbReference type="PROSITE" id="PS50885">
    <property type="entry name" value="HAMP"/>
    <property type="match status" value="3"/>
</dbReference>
<dbReference type="PANTHER" id="PTHR45339:SF1">
    <property type="entry name" value="HYBRID SIGNAL TRANSDUCTION HISTIDINE KINASE J"/>
    <property type="match status" value="1"/>
</dbReference>
<dbReference type="Gene3D" id="1.20.120.1530">
    <property type="match status" value="2"/>
</dbReference>
<dbReference type="Pfam" id="PF18947">
    <property type="entry name" value="HAMP_2"/>
    <property type="match status" value="2"/>
</dbReference>
<evidence type="ECO:0000313" key="6">
    <source>
        <dbReference type="Proteomes" id="UP001220256"/>
    </source>
</evidence>
<gene>
    <name evidence="5" type="ORF">N7505_007628</name>
</gene>
<keyword evidence="1" id="KW-0597">Phosphoprotein</keyword>
<dbReference type="InterPro" id="IPR003660">
    <property type="entry name" value="HAMP_dom"/>
</dbReference>
<name>A0ABQ8WEK8_PENCH</name>
<feature type="compositionally biased region" description="Basic and acidic residues" evidence="3">
    <location>
        <begin position="110"/>
        <end position="125"/>
    </location>
</feature>
<reference evidence="5 6" key="1">
    <citation type="journal article" date="2023" name="IMA Fungus">
        <title>Comparative genomic study of the Penicillium genus elucidates a diverse pangenome and 15 lateral gene transfer events.</title>
        <authorList>
            <person name="Petersen C."/>
            <person name="Sorensen T."/>
            <person name="Nielsen M.R."/>
            <person name="Sondergaard T.E."/>
            <person name="Sorensen J.L."/>
            <person name="Fitzpatrick D.A."/>
            <person name="Frisvad J.C."/>
            <person name="Nielsen K.L."/>
        </authorList>
    </citation>
    <scope>NUCLEOTIDE SEQUENCE [LARGE SCALE GENOMIC DNA]</scope>
    <source>
        <strain evidence="5 6">IBT 3361</strain>
    </source>
</reference>
<organism evidence="5 6">
    <name type="scientific">Penicillium chrysogenum</name>
    <name type="common">Penicillium notatum</name>
    <dbReference type="NCBI Taxonomy" id="5076"/>
    <lineage>
        <taxon>Eukaryota</taxon>
        <taxon>Fungi</taxon>
        <taxon>Dikarya</taxon>
        <taxon>Ascomycota</taxon>
        <taxon>Pezizomycotina</taxon>
        <taxon>Eurotiomycetes</taxon>
        <taxon>Eurotiomycetidae</taxon>
        <taxon>Eurotiales</taxon>
        <taxon>Aspergillaceae</taxon>
        <taxon>Penicillium</taxon>
        <taxon>Penicillium chrysogenum species complex</taxon>
    </lineage>
</organism>
<dbReference type="EMBL" id="JAPVEB010000004">
    <property type="protein sequence ID" value="KAJ5264835.1"/>
    <property type="molecule type" value="Genomic_DNA"/>
</dbReference>
<feature type="domain" description="HAMP" evidence="4">
    <location>
        <begin position="377"/>
        <end position="429"/>
    </location>
</feature>